<feature type="non-terminal residue" evidence="3">
    <location>
        <position position="1"/>
    </location>
</feature>
<dbReference type="SUPFAM" id="SSF141259">
    <property type="entry name" value="CarD-like"/>
    <property type="match status" value="1"/>
</dbReference>
<dbReference type="RefSeq" id="WP_305109295.1">
    <property type="nucleotide sequence ID" value="NZ_JAUTWS010000275.1"/>
</dbReference>
<dbReference type="PANTHER" id="PTHR38447">
    <property type="entry name" value="TRANSCRIPTION FACTOR YDEB-RELATED"/>
    <property type="match status" value="1"/>
</dbReference>
<feature type="domain" description="CarD-like/TRCF RNAP-interacting" evidence="2">
    <location>
        <begin position="58"/>
        <end position="168"/>
    </location>
</feature>
<name>A0ABT9EEE9_9PROT</name>
<accession>A0ABT9EEE9</accession>
<dbReference type="PANTHER" id="PTHR38447:SF1">
    <property type="entry name" value="RNA POLYMERASE-BINDING TRANSCRIPTION FACTOR CARD"/>
    <property type="match status" value="1"/>
</dbReference>
<feature type="compositionally biased region" description="Pro residues" evidence="1">
    <location>
        <begin position="1"/>
        <end position="10"/>
    </location>
</feature>
<dbReference type="Gene3D" id="1.20.58.1290">
    <property type="entry name" value="CarD-like, C-terminal domain"/>
    <property type="match status" value="1"/>
</dbReference>
<gene>
    <name evidence="3" type="ORF">Q7A36_39655</name>
</gene>
<dbReference type="InterPro" id="IPR052531">
    <property type="entry name" value="CarD-like_regulator"/>
</dbReference>
<dbReference type="InterPro" id="IPR048792">
    <property type="entry name" value="CarD_C"/>
</dbReference>
<dbReference type="EMBL" id="JAUTWS010000275">
    <property type="protein sequence ID" value="MDO9714464.1"/>
    <property type="molecule type" value="Genomic_DNA"/>
</dbReference>
<dbReference type="SMART" id="SM01058">
    <property type="entry name" value="CarD_TRCF"/>
    <property type="match status" value="1"/>
</dbReference>
<sequence length="217" mass="23511">TDPNSPIRPRPLPEHGQMNSKLKSINEVARSMRPMRLPVSRPEPTAAAQEAAAREAEGYAAGDLLMHPVHGIGNLTKVKEVAIAGQSLRVLEIFFPANKLTMQVPHAKIAAIGIRRPAGEALIAEAFDVLGGKAKMARLPWIKRAVEYQAKINSGDPRLVAEVIRDLGPNSTSADRSHGEREVFEAALERLALEISTCRGADLQATREQILAAVTPR</sequence>
<evidence type="ECO:0000256" key="1">
    <source>
        <dbReference type="SAM" id="MobiDB-lite"/>
    </source>
</evidence>
<dbReference type="InterPro" id="IPR003711">
    <property type="entry name" value="CarD-like/TRCF_RID"/>
</dbReference>
<comment type="caution">
    <text evidence="3">The sequence shown here is derived from an EMBL/GenBank/DDBJ whole genome shotgun (WGS) entry which is preliminary data.</text>
</comment>
<dbReference type="InterPro" id="IPR036101">
    <property type="entry name" value="CarD-like/TRCF_RID_sf"/>
</dbReference>
<evidence type="ECO:0000313" key="3">
    <source>
        <dbReference type="EMBL" id="MDO9714464.1"/>
    </source>
</evidence>
<reference evidence="3 4" key="1">
    <citation type="submission" date="2023-08" db="EMBL/GenBank/DDBJ databases">
        <title>The draft genome sequence of Paracraurococcus sp. LOR1-02.</title>
        <authorList>
            <person name="Kingkaew E."/>
            <person name="Tanasupawat S."/>
        </authorList>
    </citation>
    <scope>NUCLEOTIDE SEQUENCE [LARGE SCALE GENOMIC DNA]</scope>
    <source>
        <strain evidence="3 4">LOR1-02</strain>
    </source>
</reference>
<dbReference type="Pfam" id="PF21095">
    <property type="entry name" value="CarD_C"/>
    <property type="match status" value="1"/>
</dbReference>
<protein>
    <submittedName>
        <fullName evidence="3">CarD family transcriptional regulator</fullName>
    </submittedName>
</protein>
<evidence type="ECO:0000313" key="4">
    <source>
        <dbReference type="Proteomes" id="UP001243009"/>
    </source>
</evidence>
<dbReference type="Gene3D" id="2.40.10.170">
    <property type="match status" value="1"/>
</dbReference>
<feature type="region of interest" description="Disordered" evidence="1">
    <location>
        <begin position="1"/>
        <end position="21"/>
    </location>
</feature>
<organism evidence="3 4">
    <name type="scientific">Paracraurococcus lichenis</name>
    <dbReference type="NCBI Taxonomy" id="3064888"/>
    <lineage>
        <taxon>Bacteria</taxon>
        <taxon>Pseudomonadati</taxon>
        <taxon>Pseudomonadota</taxon>
        <taxon>Alphaproteobacteria</taxon>
        <taxon>Acetobacterales</taxon>
        <taxon>Roseomonadaceae</taxon>
        <taxon>Paracraurococcus</taxon>
    </lineage>
</organism>
<dbReference type="Proteomes" id="UP001243009">
    <property type="component" value="Unassembled WGS sequence"/>
</dbReference>
<proteinExistence type="predicted"/>
<evidence type="ECO:0000259" key="2">
    <source>
        <dbReference type="SMART" id="SM01058"/>
    </source>
</evidence>
<dbReference type="InterPro" id="IPR042215">
    <property type="entry name" value="CarD-like_C"/>
</dbReference>
<keyword evidence="4" id="KW-1185">Reference proteome</keyword>